<dbReference type="Proteomes" id="UP000290848">
    <property type="component" value="Unassembled WGS sequence"/>
</dbReference>
<dbReference type="InterPro" id="IPR050641">
    <property type="entry name" value="RIFMO-like"/>
</dbReference>
<gene>
    <name evidence="5" type="ORF">EKH83_17130</name>
</gene>
<dbReference type="PANTHER" id="PTHR43004">
    <property type="entry name" value="TRK SYSTEM POTASSIUM UPTAKE PROTEIN"/>
    <property type="match status" value="1"/>
</dbReference>
<comment type="caution">
    <text evidence="5">The sequence shown here is derived from an EMBL/GenBank/DDBJ whole genome shotgun (WGS) entry which is preliminary data.</text>
</comment>
<feature type="domain" description="FAD-binding" evidence="4">
    <location>
        <begin position="8"/>
        <end position="345"/>
    </location>
</feature>
<keyword evidence="5" id="KW-0503">Monooxygenase</keyword>
<dbReference type="Pfam" id="PF01494">
    <property type="entry name" value="FAD_binding_3"/>
    <property type="match status" value="1"/>
</dbReference>
<proteinExistence type="predicted"/>
<keyword evidence="3" id="KW-0274">FAD</keyword>
<dbReference type="InterPro" id="IPR036188">
    <property type="entry name" value="FAD/NAD-bd_sf"/>
</dbReference>
<evidence type="ECO:0000256" key="2">
    <source>
        <dbReference type="ARBA" id="ARBA00022630"/>
    </source>
</evidence>
<dbReference type="AlphaFoldDB" id="A0A4Q0M5R9"/>
<reference evidence="5 6" key="1">
    <citation type="submission" date="2018-12" db="EMBL/GenBank/DDBJ databases">
        <title>The Draft Genome Sequence of the Soil Bacterium Pedobacter tournemirensis R1.</title>
        <authorList>
            <person name="He J."/>
        </authorList>
    </citation>
    <scope>NUCLEOTIDE SEQUENCE [LARGE SCALE GENOMIC DNA]</scope>
    <source>
        <strain evidence="5 6">R1</strain>
    </source>
</reference>
<evidence type="ECO:0000256" key="3">
    <source>
        <dbReference type="ARBA" id="ARBA00022827"/>
    </source>
</evidence>
<keyword evidence="5" id="KW-0560">Oxidoreductase</keyword>
<evidence type="ECO:0000313" key="5">
    <source>
        <dbReference type="EMBL" id="RXF67996.1"/>
    </source>
</evidence>
<dbReference type="RefSeq" id="WP_128770684.1">
    <property type="nucleotide sequence ID" value="NZ_RXOC01000013.1"/>
</dbReference>
<evidence type="ECO:0000256" key="1">
    <source>
        <dbReference type="ARBA" id="ARBA00001974"/>
    </source>
</evidence>
<dbReference type="SUPFAM" id="SSF51905">
    <property type="entry name" value="FAD/NAD(P)-binding domain"/>
    <property type="match status" value="1"/>
</dbReference>
<dbReference type="PRINTS" id="PR00420">
    <property type="entry name" value="RNGMNOXGNASE"/>
</dbReference>
<evidence type="ECO:0000313" key="6">
    <source>
        <dbReference type="Proteomes" id="UP000290848"/>
    </source>
</evidence>
<dbReference type="Gene3D" id="3.50.50.60">
    <property type="entry name" value="FAD/NAD(P)-binding domain"/>
    <property type="match status" value="1"/>
</dbReference>
<comment type="cofactor">
    <cofactor evidence="1">
        <name>FAD</name>
        <dbReference type="ChEBI" id="CHEBI:57692"/>
    </cofactor>
</comment>
<protein>
    <submittedName>
        <fullName evidence="5">Monooxygenase</fullName>
    </submittedName>
</protein>
<dbReference type="GO" id="GO:0016709">
    <property type="term" value="F:oxidoreductase activity, acting on paired donors, with incorporation or reduction of molecular oxygen, NAD(P)H as one donor, and incorporation of one atom of oxygen"/>
    <property type="evidence" value="ECO:0007669"/>
    <property type="project" value="UniProtKB-ARBA"/>
</dbReference>
<keyword evidence="2" id="KW-0285">Flavoprotein</keyword>
<evidence type="ECO:0000259" key="4">
    <source>
        <dbReference type="Pfam" id="PF01494"/>
    </source>
</evidence>
<dbReference type="PANTHER" id="PTHR43004:SF19">
    <property type="entry name" value="BINDING MONOOXYGENASE, PUTATIVE (JCVI)-RELATED"/>
    <property type="match status" value="1"/>
</dbReference>
<dbReference type="Gene3D" id="3.40.30.120">
    <property type="match status" value="1"/>
</dbReference>
<dbReference type="InterPro" id="IPR002938">
    <property type="entry name" value="FAD-bd"/>
</dbReference>
<accession>A0A4Q0M5R9</accession>
<dbReference type="EMBL" id="RXOC01000013">
    <property type="protein sequence ID" value="RXF67996.1"/>
    <property type="molecule type" value="Genomic_DNA"/>
</dbReference>
<organism evidence="5 6">
    <name type="scientific">Arcticibacter tournemirensis</name>
    <dbReference type="NCBI Taxonomy" id="699437"/>
    <lineage>
        <taxon>Bacteria</taxon>
        <taxon>Pseudomonadati</taxon>
        <taxon>Bacteroidota</taxon>
        <taxon>Sphingobacteriia</taxon>
        <taxon>Sphingobacteriales</taxon>
        <taxon>Sphingobacteriaceae</taxon>
        <taxon>Arcticibacter</taxon>
    </lineage>
</organism>
<name>A0A4Q0M5R9_9SPHI</name>
<sequence length="531" mass="59986">MNSLPSHCSVLIVGAGPSGLMMAAQLLRFGIQPVIIDVKTGLTNSSRALAVQARSLEIMRQLGVDAAALEEGNVVKGLAIHEDTEEVAHLDLTSVGEGMSPFPYVLILEQSKTEKILLDYLTSNTCPVYWDTELKGVSSTEHSVAVRLRRGDIDETLTCDWLIGADGASSSVRKSQGTAFAGGTYMNRFYLADINLKGQPDGDDVRVFLEDKGFTGIFPMQRNNYRFIGILPRTLRNRESVTFDDIRPYITYASGIALEEESCYWFSTYQLHHRVAERFRNRRCFLIGDAAHVHSPAGGQGMNTGLQDAYNLAWKLSGVLNKEYHERILDTYAAERMPVARALLKTTDRLFTIAATQNWLISKIRNWLLPKVLQKLWKDKSIPGKLFARISQTGIQYRSSSLSVHHSQAGQVRAGDRLPYLRLFDEKLKKDTDLHSWCSKPGFTLLVIGFLSQRDVHLLAKWIKSTYPSQLNFYYLPPSKANQHIFDFFEIKEDKKKALMIRPDMHIGYVNDIVDIELLDVYLKETVGWKK</sequence>
<dbReference type="Gene3D" id="3.30.70.2450">
    <property type="match status" value="1"/>
</dbReference>
<dbReference type="GO" id="GO:0071949">
    <property type="term" value="F:FAD binding"/>
    <property type="evidence" value="ECO:0007669"/>
    <property type="project" value="InterPro"/>
</dbReference>